<dbReference type="InterPro" id="IPR032710">
    <property type="entry name" value="NTF2-like_dom_sf"/>
</dbReference>
<dbReference type="SUPFAM" id="SSF54427">
    <property type="entry name" value="NTF2-like"/>
    <property type="match status" value="1"/>
</dbReference>
<sequence length="132" mass="15044">MPGDVVQAFAGEIASRDVRRLESYLSEQVAAQFDIAGELVGRTALLGFWRRLFQSYSLFELHILKSVTQGELVIAESLYLLAANRGLVMNVRAINVFEVEKGVITRWRDHADLAEVPLAEKDRWRRLSVARW</sequence>
<evidence type="ECO:0000313" key="3">
    <source>
        <dbReference type="Proteomes" id="UP000501325"/>
    </source>
</evidence>
<dbReference type="EMBL" id="CP048751">
    <property type="protein sequence ID" value="QIH74471.1"/>
    <property type="molecule type" value="Genomic_DNA"/>
</dbReference>
<accession>A0AB37EBJ2</accession>
<dbReference type="InterPro" id="IPR037401">
    <property type="entry name" value="SnoaL-like"/>
</dbReference>
<evidence type="ECO:0000259" key="1">
    <source>
        <dbReference type="Pfam" id="PF12680"/>
    </source>
</evidence>
<reference evidence="2 3" key="1">
    <citation type="submission" date="2020-01" db="EMBL/GenBank/DDBJ databases">
        <authorList>
            <person name="Wang S."/>
        </authorList>
    </citation>
    <scope>NUCLEOTIDE SEQUENCE [LARGE SCALE GENOMIC DNA]</scope>
    <source>
        <strain evidence="2 3">D151-2-6</strain>
    </source>
</reference>
<proteinExistence type="predicted"/>
<organism evidence="2 3">
    <name type="scientific">Brevundimonas mediterranea</name>
    <dbReference type="NCBI Taxonomy" id="74329"/>
    <lineage>
        <taxon>Bacteria</taxon>
        <taxon>Pseudomonadati</taxon>
        <taxon>Pseudomonadota</taxon>
        <taxon>Alphaproteobacteria</taxon>
        <taxon>Caulobacterales</taxon>
        <taxon>Caulobacteraceae</taxon>
        <taxon>Brevundimonas</taxon>
    </lineage>
</organism>
<evidence type="ECO:0000313" key="2">
    <source>
        <dbReference type="EMBL" id="QIH74471.1"/>
    </source>
</evidence>
<dbReference type="Proteomes" id="UP000501325">
    <property type="component" value="Chromosome"/>
</dbReference>
<feature type="domain" description="SnoaL-like" evidence="1">
    <location>
        <begin position="6"/>
        <end position="107"/>
    </location>
</feature>
<protein>
    <submittedName>
        <fullName evidence="2">Nuclear transport factor 2 family protein</fullName>
    </submittedName>
</protein>
<dbReference type="AlphaFoldDB" id="A0AB37EBJ2"/>
<name>A0AB37EBJ2_9CAUL</name>
<dbReference type="KEGG" id="bmed:GYM46_02280"/>
<dbReference type="Gene3D" id="3.10.450.50">
    <property type="match status" value="1"/>
</dbReference>
<dbReference type="Pfam" id="PF12680">
    <property type="entry name" value="SnoaL_2"/>
    <property type="match status" value="1"/>
</dbReference>
<gene>
    <name evidence="2" type="ORF">GYM46_02280</name>
</gene>